<dbReference type="RefSeq" id="WP_092025414.1">
    <property type="nucleotide sequence ID" value="NZ_FOUE01000005.1"/>
</dbReference>
<comment type="subcellular location">
    <subcellularLocation>
        <location evidence="1 10">Cytoplasm</location>
    </subcellularLocation>
</comment>
<keyword evidence="3 10" id="KW-0963">Cytoplasm</keyword>
<dbReference type="InterPro" id="IPR029028">
    <property type="entry name" value="Alpha/beta_knot_MTases"/>
</dbReference>
<keyword evidence="5 10" id="KW-0489">Methyltransferase</keyword>
<dbReference type="AlphaFoldDB" id="A0A1I4SI22"/>
<evidence type="ECO:0000259" key="11">
    <source>
        <dbReference type="Pfam" id="PF04452"/>
    </source>
</evidence>
<dbReference type="InterPro" id="IPR029026">
    <property type="entry name" value="tRNA_m1G_MTases_N"/>
</dbReference>
<dbReference type="NCBIfam" id="TIGR00046">
    <property type="entry name" value="RsmE family RNA methyltransferase"/>
    <property type="match status" value="1"/>
</dbReference>
<evidence type="ECO:0000256" key="3">
    <source>
        <dbReference type="ARBA" id="ARBA00022490"/>
    </source>
</evidence>
<dbReference type="CDD" id="cd18084">
    <property type="entry name" value="RsmE-like"/>
    <property type="match status" value="1"/>
</dbReference>
<dbReference type="OrthoDB" id="9815641at2"/>
<reference evidence="13" key="1">
    <citation type="submission" date="2016-10" db="EMBL/GenBank/DDBJ databases">
        <authorList>
            <person name="Varghese N."/>
            <person name="Submissions S."/>
        </authorList>
    </citation>
    <scope>NUCLEOTIDE SEQUENCE [LARGE SCALE GENOMIC DNA]</scope>
    <source>
        <strain evidence="13">CGMCC 1.7061</strain>
    </source>
</reference>
<dbReference type="EC" id="2.1.1.193" evidence="10"/>
<evidence type="ECO:0000256" key="7">
    <source>
        <dbReference type="ARBA" id="ARBA00022691"/>
    </source>
</evidence>
<evidence type="ECO:0000256" key="10">
    <source>
        <dbReference type="PIRNR" id="PIRNR015601"/>
    </source>
</evidence>
<dbReference type="PIRSF" id="PIRSF015601">
    <property type="entry name" value="MTase_slr0722"/>
    <property type="match status" value="1"/>
</dbReference>
<dbReference type="STRING" id="488535.SAMN04487963_3232"/>
<organism evidence="12 13">
    <name type="scientific">Marinobacter zhejiangensis</name>
    <dbReference type="NCBI Taxonomy" id="488535"/>
    <lineage>
        <taxon>Bacteria</taxon>
        <taxon>Pseudomonadati</taxon>
        <taxon>Pseudomonadota</taxon>
        <taxon>Gammaproteobacteria</taxon>
        <taxon>Pseudomonadales</taxon>
        <taxon>Marinobacteraceae</taxon>
        <taxon>Marinobacter</taxon>
    </lineage>
</organism>
<dbReference type="PANTHER" id="PTHR30027:SF3">
    <property type="entry name" value="16S RRNA (URACIL(1498)-N(3))-METHYLTRANSFERASE"/>
    <property type="match status" value="1"/>
</dbReference>
<dbReference type="PANTHER" id="PTHR30027">
    <property type="entry name" value="RIBOSOMAL RNA SMALL SUBUNIT METHYLTRANSFERASE E"/>
    <property type="match status" value="1"/>
</dbReference>
<comment type="similarity">
    <text evidence="2 10">Belongs to the RNA methyltransferase RsmE family.</text>
</comment>
<dbReference type="GO" id="GO:0005737">
    <property type="term" value="C:cytoplasm"/>
    <property type="evidence" value="ECO:0007669"/>
    <property type="project" value="UniProtKB-SubCell"/>
</dbReference>
<proteinExistence type="inferred from homology"/>
<dbReference type="InterPro" id="IPR006700">
    <property type="entry name" value="RsmE"/>
</dbReference>
<comment type="catalytic activity">
    <reaction evidence="9 10">
        <text>uridine(1498) in 16S rRNA + S-adenosyl-L-methionine = N(3)-methyluridine(1498) in 16S rRNA + S-adenosyl-L-homocysteine + H(+)</text>
        <dbReference type="Rhea" id="RHEA:42920"/>
        <dbReference type="Rhea" id="RHEA-COMP:10283"/>
        <dbReference type="Rhea" id="RHEA-COMP:10284"/>
        <dbReference type="ChEBI" id="CHEBI:15378"/>
        <dbReference type="ChEBI" id="CHEBI:57856"/>
        <dbReference type="ChEBI" id="CHEBI:59789"/>
        <dbReference type="ChEBI" id="CHEBI:65315"/>
        <dbReference type="ChEBI" id="CHEBI:74502"/>
        <dbReference type="EC" id="2.1.1.193"/>
    </reaction>
</comment>
<keyword evidence="6 10" id="KW-0808">Transferase</keyword>
<keyword evidence="4 10" id="KW-0698">rRNA processing</keyword>
<protein>
    <recommendedName>
        <fullName evidence="10">Ribosomal RNA small subunit methyltransferase E</fullName>
        <ecNumber evidence="10">2.1.1.193</ecNumber>
    </recommendedName>
</protein>
<dbReference type="GO" id="GO:0070475">
    <property type="term" value="P:rRNA base methylation"/>
    <property type="evidence" value="ECO:0007669"/>
    <property type="project" value="TreeGrafter"/>
</dbReference>
<sequence length="240" mass="26723">MNLALLSDDDFVSADCVRLTGRRLRHLTDVLKAKVGDDITVGRLNGDIGTGRLTRLTADIAELTVTLDQKPPLPLPLTLVLAMPRPKMFRRVLQTVAALGVKDIWIINAYKVEKSFWQTPWLTDDALRENLTLGLEQARDTRMPTIQIRQRFKPFVEDELPQILQTRPGIVAHPGTERPCPTHINAPATLCIGPEGGFIPYEVDKLVEAGCQAVHLGNRILRVETAVPVLIGRLYDSCNH</sequence>
<evidence type="ECO:0000256" key="5">
    <source>
        <dbReference type="ARBA" id="ARBA00022603"/>
    </source>
</evidence>
<gene>
    <name evidence="12" type="ORF">SAMN04487963_3232</name>
</gene>
<evidence type="ECO:0000256" key="8">
    <source>
        <dbReference type="ARBA" id="ARBA00025699"/>
    </source>
</evidence>
<dbReference type="InterPro" id="IPR046886">
    <property type="entry name" value="RsmE_MTase_dom"/>
</dbReference>
<dbReference type="NCBIfam" id="NF008700">
    <property type="entry name" value="PRK11713.5-4"/>
    <property type="match status" value="1"/>
</dbReference>
<dbReference type="Proteomes" id="UP000198519">
    <property type="component" value="Unassembled WGS sequence"/>
</dbReference>
<dbReference type="GO" id="GO:0070042">
    <property type="term" value="F:rRNA (uridine-N3-)-methyltransferase activity"/>
    <property type="evidence" value="ECO:0007669"/>
    <property type="project" value="TreeGrafter"/>
</dbReference>
<feature type="domain" description="Ribosomal RNA small subunit methyltransferase E methyltransferase" evidence="11">
    <location>
        <begin position="72"/>
        <end position="233"/>
    </location>
</feature>
<dbReference type="Gene3D" id="3.40.1280.10">
    <property type="match status" value="1"/>
</dbReference>
<evidence type="ECO:0000313" key="12">
    <source>
        <dbReference type="EMBL" id="SFM64097.1"/>
    </source>
</evidence>
<keyword evidence="7 10" id="KW-0949">S-adenosyl-L-methionine</keyword>
<accession>A0A1I4SI22</accession>
<evidence type="ECO:0000256" key="1">
    <source>
        <dbReference type="ARBA" id="ARBA00004496"/>
    </source>
</evidence>
<evidence type="ECO:0000256" key="6">
    <source>
        <dbReference type="ARBA" id="ARBA00022679"/>
    </source>
</evidence>
<name>A0A1I4SI22_9GAMM</name>
<evidence type="ECO:0000256" key="9">
    <source>
        <dbReference type="ARBA" id="ARBA00047944"/>
    </source>
</evidence>
<evidence type="ECO:0000313" key="13">
    <source>
        <dbReference type="Proteomes" id="UP000198519"/>
    </source>
</evidence>
<evidence type="ECO:0000256" key="4">
    <source>
        <dbReference type="ARBA" id="ARBA00022552"/>
    </source>
</evidence>
<evidence type="ECO:0000256" key="2">
    <source>
        <dbReference type="ARBA" id="ARBA00005528"/>
    </source>
</evidence>
<comment type="function">
    <text evidence="8 10">Specifically methylates the N3 position of the uracil ring of uridine 1498 (m3U1498) in 16S rRNA. Acts on the fully assembled 30S ribosomal subunit.</text>
</comment>
<dbReference type="EMBL" id="FOUE01000005">
    <property type="protein sequence ID" value="SFM64097.1"/>
    <property type="molecule type" value="Genomic_DNA"/>
</dbReference>
<keyword evidence="13" id="KW-1185">Reference proteome</keyword>
<dbReference type="Pfam" id="PF04452">
    <property type="entry name" value="Methyltrans_RNA"/>
    <property type="match status" value="1"/>
</dbReference>
<dbReference type="SUPFAM" id="SSF75217">
    <property type="entry name" value="alpha/beta knot"/>
    <property type="match status" value="1"/>
</dbReference>